<dbReference type="AlphaFoldDB" id="A0AA37XI10"/>
<reference evidence="1" key="1">
    <citation type="journal article" date="2014" name="Int. J. Syst. Evol. Microbiol.">
        <title>Complete genome sequence of Corynebacterium casei LMG S-19264T (=DSM 44701T), isolated from a smear-ripened cheese.</title>
        <authorList>
            <consortium name="US DOE Joint Genome Institute (JGI-PGF)"/>
            <person name="Walter F."/>
            <person name="Albersmeier A."/>
            <person name="Kalinowski J."/>
            <person name="Ruckert C."/>
        </authorList>
    </citation>
    <scope>NUCLEOTIDE SEQUENCE</scope>
    <source>
        <strain evidence="1">NBRC 112290</strain>
    </source>
</reference>
<reference evidence="1" key="2">
    <citation type="submission" date="2023-02" db="EMBL/GenBank/DDBJ databases">
        <authorList>
            <person name="Sun Q."/>
            <person name="Mori K."/>
        </authorList>
    </citation>
    <scope>NUCLEOTIDE SEQUENCE</scope>
    <source>
        <strain evidence="1">NBRC 112290</strain>
    </source>
</reference>
<protein>
    <submittedName>
        <fullName evidence="1">Uncharacterized protein</fullName>
    </submittedName>
</protein>
<dbReference type="EMBL" id="BSUM01000004">
    <property type="protein sequence ID" value="GMA33732.1"/>
    <property type="molecule type" value="Genomic_DNA"/>
</dbReference>
<evidence type="ECO:0000313" key="4">
    <source>
        <dbReference type="Proteomes" id="UP001157161"/>
    </source>
</evidence>
<proteinExistence type="predicted"/>
<comment type="caution">
    <text evidence="1">The sequence shown here is derived from an EMBL/GenBank/DDBJ whole genome shotgun (WGS) entry which is preliminary data.</text>
</comment>
<evidence type="ECO:0000313" key="3">
    <source>
        <dbReference type="EMBL" id="GMA33796.1"/>
    </source>
</evidence>
<sequence>MRRDTPTSLTDASPAARQYACMSAVKGRKVRGSAGEPVVLLQGRVIPAARDAAREAADELGISIAAYLEALVLADAEQRMVRPQAPYVQEVLPVSA</sequence>
<gene>
    <name evidence="1" type="ORF">GCM10025875_36550</name>
    <name evidence="2" type="ORF">GCM10025875_37240</name>
    <name evidence="3" type="ORF">GCM10025875_37880</name>
</gene>
<accession>A0AA37XI10</accession>
<dbReference type="EMBL" id="BSUM01000005">
    <property type="protein sequence ID" value="GMA33796.1"/>
    <property type="molecule type" value="Genomic_DNA"/>
</dbReference>
<organism evidence="1 4">
    <name type="scientific">Litorihabitans aurantiacus</name>
    <dbReference type="NCBI Taxonomy" id="1930061"/>
    <lineage>
        <taxon>Bacteria</taxon>
        <taxon>Bacillati</taxon>
        <taxon>Actinomycetota</taxon>
        <taxon>Actinomycetes</taxon>
        <taxon>Micrococcales</taxon>
        <taxon>Beutenbergiaceae</taxon>
        <taxon>Litorihabitans</taxon>
    </lineage>
</organism>
<name>A0AA37XI10_9MICO</name>
<dbReference type="Proteomes" id="UP001157161">
    <property type="component" value="Unassembled WGS sequence"/>
</dbReference>
<dbReference type="EMBL" id="BSUM01000003">
    <property type="protein sequence ID" value="GMA33663.1"/>
    <property type="molecule type" value="Genomic_DNA"/>
</dbReference>
<evidence type="ECO:0000313" key="1">
    <source>
        <dbReference type="EMBL" id="GMA33663.1"/>
    </source>
</evidence>
<keyword evidence="4" id="KW-1185">Reference proteome</keyword>
<evidence type="ECO:0000313" key="2">
    <source>
        <dbReference type="EMBL" id="GMA33732.1"/>
    </source>
</evidence>